<gene>
    <name evidence="1" type="ORF">NM208_g2520</name>
</gene>
<protein>
    <submittedName>
        <fullName evidence="1">Uncharacterized protein</fullName>
    </submittedName>
</protein>
<dbReference type="Proteomes" id="UP001148629">
    <property type="component" value="Unassembled WGS sequence"/>
</dbReference>
<accession>A0ACC1SS44</accession>
<organism evidence="1 2">
    <name type="scientific">Fusarium decemcellulare</name>
    <dbReference type="NCBI Taxonomy" id="57161"/>
    <lineage>
        <taxon>Eukaryota</taxon>
        <taxon>Fungi</taxon>
        <taxon>Dikarya</taxon>
        <taxon>Ascomycota</taxon>
        <taxon>Pezizomycotina</taxon>
        <taxon>Sordariomycetes</taxon>
        <taxon>Hypocreomycetidae</taxon>
        <taxon>Hypocreales</taxon>
        <taxon>Nectriaceae</taxon>
        <taxon>Fusarium</taxon>
        <taxon>Fusarium decemcellulare species complex</taxon>
    </lineage>
</organism>
<evidence type="ECO:0000313" key="2">
    <source>
        <dbReference type="Proteomes" id="UP001148629"/>
    </source>
</evidence>
<reference evidence="1" key="1">
    <citation type="submission" date="2022-08" db="EMBL/GenBank/DDBJ databases">
        <title>Genome Sequence of Fusarium decemcellulare.</title>
        <authorList>
            <person name="Buettner E."/>
        </authorList>
    </citation>
    <scope>NUCLEOTIDE SEQUENCE</scope>
    <source>
        <strain evidence="1">Babe19</strain>
    </source>
</reference>
<comment type="caution">
    <text evidence="1">The sequence shown here is derived from an EMBL/GenBank/DDBJ whole genome shotgun (WGS) entry which is preliminary data.</text>
</comment>
<dbReference type="EMBL" id="JANRMS010000152">
    <property type="protein sequence ID" value="KAJ3545394.1"/>
    <property type="molecule type" value="Genomic_DNA"/>
</dbReference>
<evidence type="ECO:0000313" key="1">
    <source>
        <dbReference type="EMBL" id="KAJ3545394.1"/>
    </source>
</evidence>
<keyword evidence="2" id="KW-1185">Reference proteome</keyword>
<name>A0ACC1SS44_9HYPO</name>
<sequence length="172" mass="18712">MYAIGVSAGAGLSVSLTRKILLGQSALSPGTVKGVVAFCPVVLHPDNIPKTYEATHMSSTEHRDNVPLVDGTTLRGFLDLAGIDPEDNDYFPVLDTKSFKDFPPTYVSTCEMDSLRDDGKVLADSLKSVGVSVKTDHYSGLPHCFWIVPSLPETEVFMKNTFEAVAWTIDQM</sequence>
<proteinExistence type="predicted"/>